<evidence type="ECO:0000313" key="2">
    <source>
        <dbReference type="EMBL" id="KTD22869.1"/>
    </source>
</evidence>
<organism evidence="2 3">
    <name type="scientific">Legionella lansingensis</name>
    <dbReference type="NCBI Taxonomy" id="45067"/>
    <lineage>
        <taxon>Bacteria</taxon>
        <taxon>Pseudomonadati</taxon>
        <taxon>Pseudomonadota</taxon>
        <taxon>Gammaproteobacteria</taxon>
        <taxon>Legionellales</taxon>
        <taxon>Legionellaceae</taxon>
        <taxon>Legionella</taxon>
    </lineage>
</organism>
<dbReference type="Proteomes" id="UP000054869">
    <property type="component" value="Unassembled WGS sequence"/>
</dbReference>
<dbReference type="SUPFAM" id="SSF142433">
    <property type="entry name" value="CinA-like"/>
    <property type="match status" value="1"/>
</dbReference>
<gene>
    <name evidence="2" type="ORF">Llan_0986</name>
</gene>
<dbReference type="RefSeq" id="WP_028373486.1">
    <property type="nucleotide sequence ID" value="NZ_CAAAJD010000016.1"/>
</dbReference>
<keyword evidence="3" id="KW-1185">Reference proteome</keyword>
<dbReference type="NCBIfam" id="TIGR00199">
    <property type="entry name" value="PncC_domain"/>
    <property type="match status" value="1"/>
</dbReference>
<dbReference type="OrthoDB" id="9801454at2"/>
<dbReference type="eggNOG" id="COG1546">
    <property type="taxonomic scope" value="Bacteria"/>
</dbReference>
<feature type="domain" description="CinA C-terminal" evidence="1">
    <location>
        <begin position="5"/>
        <end position="151"/>
    </location>
</feature>
<reference evidence="2 3" key="1">
    <citation type="submission" date="2015-11" db="EMBL/GenBank/DDBJ databases">
        <title>Genomic analysis of 38 Legionella species identifies large and diverse effector repertoires.</title>
        <authorList>
            <person name="Burstein D."/>
            <person name="Amaro F."/>
            <person name="Zusman T."/>
            <person name="Lifshitz Z."/>
            <person name="Cohen O."/>
            <person name="Gilbert J.A."/>
            <person name="Pupko T."/>
            <person name="Shuman H.A."/>
            <person name="Segal G."/>
        </authorList>
    </citation>
    <scope>NUCLEOTIDE SEQUENCE [LARGE SCALE GENOMIC DNA]</scope>
    <source>
        <strain evidence="2 3">ATCC 49751</strain>
    </source>
</reference>
<dbReference type="Pfam" id="PF02464">
    <property type="entry name" value="CinA"/>
    <property type="match status" value="1"/>
</dbReference>
<comment type="caution">
    <text evidence="2">The sequence shown here is derived from an EMBL/GenBank/DDBJ whole genome shotgun (WGS) entry which is preliminary data.</text>
</comment>
<dbReference type="InterPro" id="IPR008136">
    <property type="entry name" value="CinA_C"/>
</dbReference>
<accession>A0A0W0VS84</accession>
<dbReference type="AlphaFoldDB" id="A0A0W0VS84"/>
<dbReference type="EMBL" id="LNYI01000020">
    <property type="protein sequence ID" value="KTD22869.1"/>
    <property type="molecule type" value="Genomic_DNA"/>
</dbReference>
<dbReference type="PATRIC" id="fig|45067.4.peg.1026"/>
<sequence length="164" mass="17988">MKKLKKVLDYLKEKDLILTTAESCTAGQIIHLLANYAGSGECLDAGYVVYSESAKKRLLGVKQKTIDTFTLTSEEVAREMVEGALHNSEANVVIATTGIAGPDSINGIPPGTICFGWGFDLGKKLVIYSETKRFKGTKTQILNLAAKYALVKIPFYHTQLREED</sequence>
<dbReference type="Gene3D" id="3.90.950.20">
    <property type="entry name" value="CinA-like"/>
    <property type="match status" value="1"/>
</dbReference>
<evidence type="ECO:0000259" key="1">
    <source>
        <dbReference type="Pfam" id="PF02464"/>
    </source>
</evidence>
<dbReference type="STRING" id="45067.Llan_0986"/>
<dbReference type="InterPro" id="IPR036653">
    <property type="entry name" value="CinA-like_C"/>
</dbReference>
<name>A0A0W0VS84_9GAMM</name>
<evidence type="ECO:0000313" key="3">
    <source>
        <dbReference type="Proteomes" id="UP000054869"/>
    </source>
</evidence>
<proteinExistence type="predicted"/>
<protein>
    <submittedName>
        <fullName evidence="2">CinA-like competence damage protein</fullName>
    </submittedName>
</protein>